<gene>
    <name evidence="5" type="ORF">COT62_00845</name>
</gene>
<accession>A0A2H0WTF5</accession>
<evidence type="ECO:0008006" key="7">
    <source>
        <dbReference type="Google" id="ProtNLM"/>
    </source>
</evidence>
<dbReference type="Proteomes" id="UP000231198">
    <property type="component" value="Unassembled WGS sequence"/>
</dbReference>
<dbReference type="GO" id="GO:0016279">
    <property type="term" value="F:protein-lysine N-methyltransferase activity"/>
    <property type="evidence" value="ECO:0007669"/>
    <property type="project" value="InterPro"/>
</dbReference>
<keyword evidence="2" id="KW-0808">Transferase</keyword>
<protein>
    <recommendedName>
        <fullName evidence="7">Methyltransferase domain-containing protein</fullName>
    </recommendedName>
</protein>
<dbReference type="InterPro" id="IPR029063">
    <property type="entry name" value="SAM-dependent_MTases_sf"/>
</dbReference>
<dbReference type="SUPFAM" id="SSF53335">
    <property type="entry name" value="S-adenosyl-L-methionine-dependent methyltransferases"/>
    <property type="match status" value="1"/>
</dbReference>
<sequence>MIIAAGVVFFILIGILTIFAFPHFSPIPYFPSNKKDIPLILTALNLRDDQIVVDLGAGDGLVVFEAAHRAFQKKLATRFIAVEINPILVFILHLRKLFHSNKKNIRIVWADMFKFKTIEQYSNMTIFLYISPWFLEKTLKQIRTLPGKKTIVSYYYPIKSLRPALTISNGVNPIFVYPL</sequence>
<dbReference type="AlphaFoldDB" id="A0A2H0WTF5"/>
<evidence type="ECO:0000256" key="1">
    <source>
        <dbReference type="ARBA" id="ARBA00022603"/>
    </source>
</evidence>
<dbReference type="Pfam" id="PF00398">
    <property type="entry name" value="RrnaAD"/>
    <property type="match status" value="1"/>
</dbReference>
<evidence type="ECO:0000256" key="3">
    <source>
        <dbReference type="ARBA" id="ARBA00022691"/>
    </source>
</evidence>
<dbReference type="InterPro" id="IPR026170">
    <property type="entry name" value="FAM173A/B"/>
</dbReference>
<dbReference type="PANTHER" id="PTHR13610:SF9">
    <property type="entry name" value="FI06469P"/>
    <property type="match status" value="1"/>
</dbReference>
<dbReference type="EMBL" id="PEZG01000020">
    <property type="protein sequence ID" value="PIS15954.1"/>
    <property type="molecule type" value="Genomic_DNA"/>
</dbReference>
<dbReference type="GO" id="GO:0032259">
    <property type="term" value="P:methylation"/>
    <property type="evidence" value="ECO:0007669"/>
    <property type="project" value="UniProtKB-KW"/>
</dbReference>
<evidence type="ECO:0000313" key="5">
    <source>
        <dbReference type="EMBL" id="PIS15954.1"/>
    </source>
</evidence>
<keyword evidence="4" id="KW-0694">RNA-binding</keyword>
<keyword evidence="3" id="KW-0949">S-adenosyl-L-methionine</keyword>
<organism evidence="5 6">
    <name type="scientific">Candidatus Roizmanbacteria bacterium CG09_land_8_20_14_0_10_41_9</name>
    <dbReference type="NCBI Taxonomy" id="1974850"/>
    <lineage>
        <taxon>Bacteria</taxon>
        <taxon>Candidatus Roizmaniibacteriota</taxon>
    </lineage>
</organism>
<dbReference type="GO" id="GO:0003723">
    <property type="term" value="F:RNA binding"/>
    <property type="evidence" value="ECO:0007669"/>
    <property type="project" value="UniProtKB-KW"/>
</dbReference>
<evidence type="ECO:0000256" key="4">
    <source>
        <dbReference type="ARBA" id="ARBA00022884"/>
    </source>
</evidence>
<keyword evidence="1" id="KW-0489">Methyltransferase</keyword>
<evidence type="ECO:0000256" key="2">
    <source>
        <dbReference type="ARBA" id="ARBA00022679"/>
    </source>
</evidence>
<proteinExistence type="predicted"/>
<evidence type="ECO:0000313" key="6">
    <source>
        <dbReference type="Proteomes" id="UP000231198"/>
    </source>
</evidence>
<dbReference type="InterPro" id="IPR001737">
    <property type="entry name" value="KsgA/Erm"/>
</dbReference>
<comment type="caution">
    <text evidence="5">The sequence shown here is derived from an EMBL/GenBank/DDBJ whole genome shotgun (WGS) entry which is preliminary data.</text>
</comment>
<dbReference type="PANTHER" id="PTHR13610">
    <property type="entry name" value="METHYLTRANSFERASE DOMAIN-CONTAINING PROTEIN"/>
    <property type="match status" value="1"/>
</dbReference>
<dbReference type="Gene3D" id="3.40.50.150">
    <property type="entry name" value="Vaccinia Virus protein VP39"/>
    <property type="match status" value="1"/>
</dbReference>
<name>A0A2H0WTF5_9BACT</name>
<reference evidence="6" key="1">
    <citation type="submission" date="2017-09" db="EMBL/GenBank/DDBJ databases">
        <title>Depth-based differentiation of microbial function through sediment-hosted aquifers and enrichment of novel symbionts in the deep terrestrial subsurface.</title>
        <authorList>
            <person name="Probst A.J."/>
            <person name="Ladd B."/>
            <person name="Jarett J.K."/>
            <person name="Geller-Mcgrath D.E."/>
            <person name="Sieber C.M.K."/>
            <person name="Emerson J.B."/>
            <person name="Anantharaman K."/>
            <person name="Thomas B.C."/>
            <person name="Malmstrom R."/>
            <person name="Stieglmeier M."/>
            <person name="Klingl A."/>
            <person name="Woyke T."/>
            <person name="Ryan C.M."/>
            <person name="Banfield J.F."/>
        </authorList>
    </citation>
    <scope>NUCLEOTIDE SEQUENCE [LARGE SCALE GENOMIC DNA]</scope>
</reference>